<protein>
    <submittedName>
        <fullName evidence="6">E3 ubiquitin-protein ligase MARCH5</fullName>
    </submittedName>
</protein>
<dbReference type="PANTHER" id="PTHR46347:SF1">
    <property type="entry name" value="RING_FYVE_PHD ZINC FINGER SUPERFAMILY PROTEIN"/>
    <property type="match status" value="1"/>
</dbReference>
<dbReference type="PROSITE" id="PS51292">
    <property type="entry name" value="ZF_RING_CH"/>
    <property type="match status" value="1"/>
</dbReference>
<dbReference type="InterPro" id="IPR011016">
    <property type="entry name" value="Znf_RING-CH"/>
</dbReference>
<dbReference type="SMART" id="SM00744">
    <property type="entry name" value="RINGv"/>
    <property type="match status" value="1"/>
</dbReference>
<name>A0ABQ7HZ16_9MICR</name>
<keyword evidence="4" id="KW-0812">Transmembrane</keyword>
<evidence type="ECO:0000256" key="2">
    <source>
        <dbReference type="ARBA" id="ARBA00022771"/>
    </source>
</evidence>
<comment type="caution">
    <text evidence="6">The sequence shown here is derived from an EMBL/GenBank/DDBJ whole genome shotgun (WGS) entry which is preliminary data.</text>
</comment>
<organism evidence="6 7">
    <name type="scientific">Astathelohania contejeani</name>
    <dbReference type="NCBI Taxonomy" id="164912"/>
    <lineage>
        <taxon>Eukaryota</taxon>
        <taxon>Fungi</taxon>
        <taxon>Fungi incertae sedis</taxon>
        <taxon>Microsporidia</taxon>
        <taxon>Astathelohaniidae</taxon>
        <taxon>Astathelohania</taxon>
    </lineage>
</organism>
<evidence type="ECO:0000256" key="1">
    <source>
        <dbReference type="ARBA" id="ARBA00022723"/>
    </source>
</evidence>
<keyword evidence="3" id="KW-0862">Zinc</keyword>
<proteinExistence type="predicted"/>
<feature type="transmembrane region" description="Helical" evidence="4">
    <location>
        <begin position="161"/>
        <end position="193"/>
    </location>
</feature>
<sequence>MESTEETSFEETTEICNRKDLICKICYLNKNPINSQSDFIAPCGCRGSIKYVHRACLKLWRFKEKGIQEIKRCEQCCQEYMINDEVRPYTFLIRISALITLLIMFIGCHYIINSFSDAISLLTEDTIYPNNESIFFYLEQHPDTLIKTYLEKTKWLHQQEIIHIGFMGSAVITIIIYQLFFGFHLITAFNYFFTLWRIFQFKFKFDYFILFCMSVYYSKLMYDSFYKQIEYLSIYLLNYRS</sequence>
<gene>
    <name evidence="6" type="primary">march5_0</name>
    <name evidence="6" type="ORF">TCON_1382</name>
</gene>
<reference evidence="6 7" key="1">
    <citation type="submission" date="2019-01" db="EMBL/GenBank/DDBJ databases">
        <title>Genomes sequencing and comparative genomics of infectious freshwater microsporidia, Cucumispora dikerogammari and Thelohania contejeani.</title>
        <authorList>
            <person name="Cormier A."/>
            <person name="Giraud I."/>
            <person name="Wattier R."/>
            <person name="Teixeira M."/>
            <person name="Grandjean F."/>
            <person name="Rigaud T."/>
            <person name="Cordaux R."/>
        </authorList>
    </citation>
    <scope>NUCLEOTIDE SEQUENCE [LARGE SCALE GENOMIC DNA]</scope>
    <source>
        <strain evidence="6">T1</strain>
        <tissue evidence="6">Spores</tissue>
    </source>
</reference>
<evidence type="ECO:0000256" key="4">
    <source>
        <dbReference type="SAM" id="Phobius"/>
    </source>
</evidence>
<evidence type="ECO:0000256" key="3">
    <source>
        <dbReference type="ARBA" id="ARBA00022833"/>
    </source>
</evidence>
<dbReference type="InterPro" id="IPR013083">
    <property type="entry name" value="Znf_RING/FYVE/PHD"/>
</dbReference>
<keyword evidence="1" id="KW-0479">Metal-binding</keyword>
<dbReference type="SUPFAM" id="SSF57850">
    <property type="entry name" value="RING/U-box"/>
    <property type="match status" value="1"/>
</dbReference>
<dbReference type="PANTHER" id="PTHR46347">
    <property type="entry name" value="RING/FYVE/PHD ZINC FINGER SUPERFAMILY PROTEIN"/>
    <property type="match status" value="1"/>
</dbReference>
<feature type="transmembrane region" description="Helical" evidence="4">
    <location>
        <begin position="91"/>
        <end position="112"/>
    </location>
</feature>
<keyword evidence="4" id="KW-1133">Transmembrane helix</keyword>
<accession>A0ABQ7HZ16</accession>
<keyword evidence="2" id="KW-0863">Zinc-finger</keyword>
<evidence type="ECO:0000313" key="6">
    <source>
        <dbReference type="EMBL" id="KAF7683408.1"/>
    </source>
</evidence>
<feature type="transmembrane region" description="Helical" evidence="4">
    <location>
        <begin position="205"/>
        <end position="222"/>
    </location>
</feature>
<evidence type="ECO:0000313" key="7">
    <source>
        <dbReference type="Proteomes" id="UP001516464"/>
    </source>
</evidence>
<dbReference type="CDD" id="cd16495">
    <property type="entry name" value="RING_CH-C4HC3_MARCH"/>
    <property type="match status" value="1"/>
</dbReference>
<keyword evidence="7" id="KW-1185">Reference proteome</keyword>
<dbReference type="Pfam" id="PF12906">
    <property type="entry name" value="RINGv"/>
    <property type="match status" value="1"/>
</dbReference>
<dbReference type="EMBL" id="SBIQ01000089">
    <property type="protein sequence ID" value="KAF7683408.1"/>
    <property type="molecule type" value="Genomic_DNA"/>
</dbReference>
<evidence type="ECO:0000259" key="5">
    <source>
        <dbReference type="PROSITE" id="PS51292"/>
    </source>
</evidence>
<dbReference type="Proteomes" id="UP001516464">
    <property type="component" value="Unassembled WGS sequence"/>
</dbReference>
<keyword evidence="4" id="KW-0472">Membrane</keyword>
<dbReference type="Gene3D" id="3.30.40.10">
    <property type="entry name" value="Zinc/RING finger domain, C3HC4 (zinc finger)"/>
    <property type="match status" value="1"/>
</dbReference>
<feature type="domain" description="RING-CH-type" evidence="5">
    <location>
        <begin position="15"/>
        <end position="83"/>
    </location>
</feature>